<evidence type="ECO:0000256" key="2">
    <source>
        <dbReference type="ARBA" id="ARBA00022980"/>
    </source>
</evidence>
<evidence type="ECO:0000256" key="4">
    <source>
        <dbReference type="ARBA" id="ARBA00035223"/>
    </source>
</evidence>
<dbReference type="GO" id="GO:1990904">
    <property type="term" value="C:ribonucleoprotein complex"/>
    <property type="evidence" value="ECO:0007669"/>
    <property type="project" value="UniProtKB-KW"/>
</dbReference>
<protein>
    <recommendedName>
        <fullName evidence="4">Large ribosomal subunit protein eL28</fullName>
    </recommendedName>
    <alternativeName>
        <fullName evidence="5">60S ribosomal protein L28</fullName>
    </alternativeName>
</protein>
<dbReference type="GO" id="GO:0005840">
    <property type="term" value="C:ribosome"/>
    <property type="evidence" value="ECO:0007669"/>
    <property type="project" value="UniProtKB-KW"/>
</dbReference>
<keyword evidence="3" id="KW-0687">Ribonucleoprotein</keyword>
<dbReference type="PANTHER" id="PTHR10544">
    <property type="entry name" value="60S RIBOSOMAL PROTEIN L28"/>
    <property type="match status" value="1"/>
</dbReference>
<evidence type="ECO:0000256" key="5">
    <source>
        <dbReference type="ARBA" id="ARBA00035330"/>
    </source>
</evidence>
<dbReference type="Gene3D" id="3.30.390.110">
    <property type="match status" value="1"/>
</dbReference>
<dbReference type="Pfam" id="PF01778">
    <property type="entry name" value="Ribosomal_L28e"/>
    <property type="match status" value="1"/>
</dbReference>
<accession>A0A7R8WDQ7</accession>
<dbReference type="InterPro" id="IPR002672">
    <property type="entry name" value="Ribosomal_eL28"/>
</dbReference>
<dbReference type="EMBL" id="OB661865">
    <property type="protein sequence ID" value="CAD7229096.1"/>
    <property type="molecule type" value="Genomic_DNA"/>
</dbReference>
<evidence type="ECO:0000256" key="6">
    <source>
        <dbReference type="SAM" id="MobiDB-lite"/>
    </source>
</evidence>
<dbReference type="GO" id="GO:0006412">
    <property type="term" value="P:translation"/>
    <property type="evidence" value="ECO:0007669"/>
    <property type="project" value="InterPro"/>
</dbReference>
<proteinExistence type="inferred from homology"/>
<keyword evidence="2" id="KW-0689">Ribosomal protein</keyword>
<evidence type="ECO:0000259" key="7">
    <source>
        <dbReference type="Pfam" id="PF01778"/>
    </source>
</evidence>
<organism evidence="8">
    <name type="scientific">Cyprideis torosa</name>
    <dbReference type="NCBI Taxonomy" id="163714"/>
    <lineage>
        <taxon>Eukaryota</taxon>
        <taxon>Metazoa</taxon>
        <taxon>Ecdysozoa</taxon>
        <taxon>Arthropoda</taxon>
        <taxon>Crustacea</taxon>
        <taxon>Oligostraca</taxon>
        <taxon>Ostracoda</taxon>
        <taxon>Podocopa</taxon>
        <taxon>Podocopida</taxon>
        <taxon>Cytherocopina</taxon>
        <taxon>Cytheroidea</taxon>
        <taxon>Cytherideidae</taxon>
        <taxon>Cyprideis</taxon>
    </lineage>
</organism>
<dbReference type="OrthoDB" id="338850at2759"/>
<gene>
    <name evidence="8" type="ORF">CTOB1V02_LOCUS6969</name>
</gene>
<feature type="compositionally biased region" description="Basic residues" evidence="6">
    <location>
        <begin position="129"/>
        <end position="147"/>
    </location>
</feature>
<dbReference type="InterPro" id="IPR029004">
    <property type="entry name" value="Ribosomal_eL28/Mak16"/>
</dbReference>
<feature type="domain" description="Ribosomal eL28/Mak16" evidence="7">
    <location>
        <begin position="5"/>
        <end position="121"/>
    </location>
</feature>
<evidence type="ECO:0000256" key="3">
    <source>
        <dbReference type="ARBA" id="ARBA00023274"/>
    </source>
</evidence>
<comment type="similarity">
    <text evidence="1">Belongs to the eukaryotic ribosomal protein eL28 family.</text>
</comment>
<evidence type="ECO:0000313" key="8">
    <source>
        <dbReference type="EMBL" id="CAD7229096.1"/>
    </source>
</evidence>
<dbReference type="GO" id="GO:0003735">
    <property type="term" value="F:structural constituent of ribosome"/>
    <property type="evidence" value="ECO:0007669"/>
    <property type="project" value="InterPro"/>
</dbReference>
<evidence type="ECO:0000256" key="1">
    <source>
        <dbReference type="ARBA" id="ARBA00007926"/>
    </source>
</evidence>
<reference evidence="8" key="1">
    <citation type="submission" date="2020-11" db="EMBL/GenBank/DDBJ databases">
        <authorList>
            <person name="Tran Van P."/>
        </authorList>
    </citation>
    <scope>NUCLEOTIDE SEQUENCE</scope>
</reference>
<feature type="region of interest" description="Disordered" evidence="6">
    <location>
        <begin position="118"/>
        <end position="147"/>
    </location>
</feature>
<dbReference type="AlphaFoldDB" id="A0A7R8WDQ7"/>
<name>A0A7R8WDQ7_9CRUS</name>
<sequence>MSAFLQWEIIKNHHSQLLKRPNVRPLSAEKFNVRNIHGMKANGYINQKAIHIAPGKDNKGVVMTTKKSKNVNHPGIQLSSNTMTAGPRRLLWKMARSIKKTGYRKDLKKSCLRRASAILKSQRPGGAVSKRKRRRGAASKKPRVSTA</sequence>